<evidence type="ECO:0000256" key="7">
    <source>
        <dbReference type="ARBA" id="ARBA00023125"/>
    </source>
</evidence>
<dbReference type="InterPro" id="IPR001957">
    <property type="entry name" value="Chromosome_initiator_DnaA"/>
</dbReference>
<comment type="domain">
    <text evidence="8">Domain I is involved in oligomerization and binding regulators, domain II is flexibile and of varying length in different bacteria, domain III forms the AAA+ region, while domain IV binds dsDNA.</text>
</comment>
<dbReference type="NCBIfam" id="TIGR00362">
    <property type="entry name" value="DnaA"/>
    <property type="match status" value="1"/>
</dbReference>
<name>M4NA12_9GAMM</name>
<feature type="region of interest" description="Domain III, AAA+ region" evidence="8">
    <location>
        <begin position="148"/>
        <end position="364"/>
    </location>
</feature>
<dbReference type="SUPFAM" id="SSF48295">
    <property type="entry name" value="TrpR-like"/>
    <property type="match status" value="1"/>
</dbReference>
<dbReference type="InterPro" id="IPR013159">
    <property type="entry name" value="DnaA_C"/>
</dbReference>
<dbReference type="InterPro" id="IPR024633">
    <property type="entry name" value="DnaA_N_dom"/>
</dbReference>
<evidence type="ECO:0000256" key="6">
    <source>
        <dbReference type="ARBA" id="ARBA00023121"/>
    </source>
</evidence>
<organism evidence="14 15">
    <name type="scientific">Rhodanobacter denitrificans</name>
    <dbReference type="NCBI Taxonomy" id="666685"/>
    <lineage>
        <taxon>Bacteria</taxon>
        <taxon>Pseudomonadati</taxon>
        <taxon>Pseudomonadota</taxon>
        <taxon>Gammaproteobacteria</taxon>
        <taxon>Lysobacterales</taxon>
        <taxon>Rhodanobacteraceae</taxon>
        <taxon>Rhodanobacter</taxon>
    </lineage>
</organism>
<comment type="function">
    <text evidence="8 10">Plays an essential role in the initiation and regulation of chromosomal replication. ATP-DnaA binds to the origin of replication (oriC) to initiate formation of the DNA replication initiation complex once per cell cycle. Binds the DnaA box (a 9 base pair repeat at the origin) and separates the double-stranded (ds)DNA. Forms a right-handed helical filament on oriC DNA; dsDNA binds to the exterior of the filament while single-stranded (ss)DNA is stabiized in the filament's interior. The ATP-DnaA-oriC complex binds and stabilizes one strand of the AT-rich DNA unwinding element (DUE), permitting loading of DNA polymerase. After initiation quickly degrades to an ADP-DnaA complex that is not apt for DNA replication. Binds acidic phospholipids.</text>
</comment>
<dbReference type="STRING" id="666685.R2APBS1_0001"/>
<keyword evidence="5 8" id="KW-0067">ATP-binding</keyword>
<dbReference type="PANTHER" id="PTHR30050">
    <property type="entry name" value="CHROMOSOMAL REPLICATION INITIATOR PROTEIN DNAA"/>
    <property type="match status" value="1"/>
</dbReference>
<dbReference type="InterPro" id="IPR010921">
    <property type="entry name" value="Trp_repressor/repl_initiator"/>
</dbReference>
<comment type="caution">
    <text evidence="8">Lacks conserved residue(s) required for the propagation of feature annotation.</text>
</comment>
<evidence type="ECO:0000256" key="8">
    <source>
        <dbReference type="HAMAP-Rule" id="MF_00377"/>
    </source>
</evidence>
<dbReference type="Gene3D" id="1.10.8.60">
    <property type="match status" value="1"/>
</dbReference>
<dbReference type="SMART" id="SM00382">
    <property type="entry name" value="AAA"/>
    <property type="match status" value="1"/>
</dbReference>
<dbReference type="Pfam" id="PF08299">
    <property type="entry name" value="Bac_DnaA_C"/>
    <property type="match status" value="1"/>
</dbReference>
<dbReference type="PROSITE" id="PS01008">
    <property type="entry name" value="DNAA"/>
    <property type="match status" value="1"/>
</dbReference>
<dbReference type="GO" id="GO:0005886">
    <property type="term" value="C:plasma membrane"/>
    <property type="evidence" value="ECO:0007669"/>
    <property type="project" value="TreeGrafter"/>
</dbReference>
<evidence type="ECO:0000256" key="1">
    <source>
        <dbReference type="ARBA" id="ARBA00006583"/>
    </source>
</evidence>
<proteinExistence type="inferred from homology"/>
<evidence type="ECO:0000259" key="12">
    <source>
        <dbReference type="SMART" id="SM00382"/>
    </source>
</evidence>
<keyword evidence="6 8" id="KW-0446">Lipid-binding</keyword>
<evidence type="ECO:0000256" key="10">
    <source>
        <dbReference type="RuleBase" id="RU000577"/>
    </source>
</evidence>
<feature type="domain" description="Chromosomal replication initiator DnaA C-terminal" evidence="13">
    <location>
        <begin position="392"/>
        <end position="461"/>
    </location>
</feature>
<dbReference type="InterPro" id="IPR027417">
    <property type="entry name" value="P-loop_NTPase"/>
</dbReference>
<dbReference type="Pfam" id="PF00308">
    <property type="entry name" value="Bac_DnaA"/>
    <property type="match status" value="1"/>
</dbReference>
<dbReference type="Gene3D" id="3.40.50.300">
    <property type="entry name" value="P-loop containing nucleotide triphosphate hydrolases"/>
    <property type="match status" value="1"/>
</dbReference>
<dbReference type="PANTHER" id="PTHR30050:SF2">
    <property type="entry name" value="CHROMOSOMAL REPLICATION INITIATOR PROTEIN DNAA"/>
    <property type="match status" value="1"/>
</dbReference>
<feature type="binding site" evidence="8">
    <location>
        <position position="195"/>
    </location>
    <ligand>
        <name>ATP</name>
        <dbReference type="ChEBI" id="CHEBI:30616"/>
    </ligand>
</feature>
<dbReference type="EMBL" id="CP003470">
    <property type="protein sequence ID" value="AGG87189.1"/>
    <property type="molecule type" value="Genomic_DNA"/>
</dbReference>
<comment type="subunit">
    <text evidence="8">Oligomerizes as a right-handed, spiral filament on DNA at oriC.</text>
</comment>
<dbReference type="HOGENOM" id="CLU_026910_0_1_6"/>
<reference evidence="14 15" key="1">
    <citation type="submission" date="2012-04" db="EMBL/GenBank/DDBJ databases">
        <title>Complete genome of Rhodanobacter sp. 2APBS1.</title>
        <authorList>
            <consortium name="US DOE Joint Genome Institute"/>
            <person name="Huntemann M."/>
            <person name="Wei C.-L."/>
            <person name="Han J."/>
            <person name="Detter J.C."/>
            <person name="Han C."/>
            <person name="Tapia R."/>
            <person name="Munk A.C.C."/>
            <person name="Chen A."/>
            <person name="Krypides N."/>
            <person name="Mavromatis K."/>
            <person name="Markowitz V."/>
            <person name="Szeto E."/>
            <person name="Ivanova N."/>
            <person name="Mikhailova N."/>
            <person name="Ovchinnikova G."/>
            <person name="Pagani I."/>
            <person name="Pati A."/>
            <person name="Goodwin L."/>
            <person name="Peters L."/>
            <person name="Pitluck S."/>
            <person name="Woyke T."/>
            <person name="Prakash O."/>
            <person name="Elkins J."/>
            <person name="Brown S."/>
            <person name="Palumbo A."/>
            <person name="Hemme C."/>
            <person name="Zhou J."/>
            <person name="Watson D."/>
            <person name="Jardine P."/>
            <person name="Kostka J."/>
            <person name="Green S."/>
        </authorList>
    </citation>
    <scope>NUCLEOTIDE SEQUENCE [LARGE SCALE GENOMIC DNA]</scope>
    <source>
        <strain evidence="14 15">2APBS1</strain>
    </source>
</reference>
<feature type="domain" description="AAA+ ATPase" evidence="12">
    <location>
        <begin position="181"/>
        <end position="312"/>
    </location>
</feature>
<dbReference type="GO" id="GO:0008289">
    <property type="term" value="F:lipid binding"/>
    <property type="evidence" value="ECO:0007669"/>
    <property type="project" value="UniProtKB-KW"/>
</dbReference>
<accession>M4NA12</accession>
<keyword evidence="15" id="KW-1185">Reference proteome</keyword>
<dbReference type="Proteomes" id="UP000011859">
    <property type="component" value="Chromosome"/>
</dbReference>
<dbReference type="FunFam" id="3.40.50.300:FF:000103">
    <property type="entry name" value="Chromosomal replication initiator protein DnaA"/>
    <property type="match status" value="1"/>
</dbReference>
<dbReference type="SMART" id="SM00760">
    <property type="entry name" value="Bac_DnaA_C"/>
    <property type="match status" value="1"/>
</dbReference>
<feature type="binding site" evidence="8">
    <location>
        <position position="196"/>
    </location>
    <ligand>
        <name>ATP</name>
        <dbReference type="ChEBI" id="CHEBI:30616"/>
    </ligand>
</feature>
<dbReference type="InterPro" id="IPR013317">
    <property type="entry name" value="DnaA_dom"/>
</dbReference>
<protein>
    <recommendedName>
        <fullName evidence="8 9">Chromosomal replication initiator protein DnaA</fullName>
    </recommendedName>
</protein>
<dbReference type="GO" id="GO:0005737">
    <property type="term" value="C:cytoplasm"/>
    <property type="evidence" value="ECO:0007669"/>
    <property type="project" value="UniProtKB-SubCell"/>
</dbReference>
<evidence type="ECO:0000256" key="11">
    <source>
        <dbReference type="RuleBase" id="RU004227"/>
    </source>
</evidence>
<dbReference type="PRINTS" id="PR00051">
    <property type="entry name" value="DNAA"/>
</dbReference>
<dbReference type="Pfam" id="PF11638">
    <property type="entry name" value="DnaA_N"/>
    <property type="match status" value="1"/>
</dbReference>
<dbReference type="eggNOG" id="COG0593">
    <property type="taxonomic scope" value="Bacteria"/>
</dbReference>
<evidence type="ECO:0000313" key="14">
    <source>
        <dbReference type="EMBL" id="AGG87189.1"/>
    </source>
</evidence>
<dbReference type="CDD" id="cd06571">
    <property type="entry name" value="Bac_DnaA_C"/>
    <property type="match status" value="1"/>
</dbReference>
<evidence type="ECO:0000256" key="2">
    <source>
        <dbReference type="ARBA" id="ARBA00022490"/>
    </source>
</evidence>
<feature type="region of interest" description="Domain IV, binds dsDNA" evidence="8">
    <location>
        <begin position="365"/>
        <end position="484"/>
    </location>
</feature>
<dbReference type="KEGG" id="rhd:R2APBS1_0001"/>
<evidence type="ECO:0000256" key="5">
    <source>
        <dbReference type="ARBA" id="ARBA00022840"/>
    </source>
</evidence>
<dbReference type="Gene3D" id="1.10.1750.10">
    <property type="match status" value="1"/>
</dbReference>
<dbReference type="AlphaFoldDB" id="M4NA12"/>
<evidence type="ECO:0000256" key="9">
    <source>
        <dbReference type="NCBIfam" id="TIGR00362"/>
    </source>
</evidence>
<dbReference type="HAMAP" id="MF_00377">
    <property type="entry name" value="DnaA_bact"/>
    <property type="match status" value="1"/>
</dbReference>
<dbReference type="GO" id="GO:0006270">
    <property type="term" value="P:DNA replication initiation"/>
    <property type="evidence" value="ECO:0007669"/>
    <property type="project" value="UniProtKB-UniRule"/>
</dbReference>
<dbReference type="InterPro" id="IPR020591">
    <property type="entry name" value="Chromosome_initiator_DnaA-like"/>
</dbReference>
<dbReference type="GO" id="GO:0003688">
    <property type="term" value="F:DNA replication origin binding"/>
    <property type="evidence" value="ECO:0007669"/>
    <property type="project" value="UniProtKB-UniRule"/>
</dbReference>
<dbReference type="InterPro" id="IPR003593">
    <property type="entry name" value="AAA+_ATPase"/>
</dbReference>
<evidence type="ECO:0000256" key="4">
    <source>
        <dbReference type="ARBA" id="ARBA00022741"/>
    </source>
</evidence>
<dbReference type="InterPro" id="IPR038454">
    <property type="entry name" value="DnaA_N_sf"/>
</dbReference>
<dbReference type="GO" id="GO:0006275">
    <property type="term" value="P:regulation of DNA replication"/>
    <property type="evidence" value="ECO:0007669"/>
    <property type="project" value="UniProtKB-UniRule"/>
</dbReference>
<dbReference type="InterPro" id="IPR018312">
    <property type="entry name" value="Chromosome_initiator_DnaA_CS"/>
</dbReference>
<sequence precursor="true">MAVEGTLWIPLWIGGRPGACGRLLDYPITPRASAPKLWLILSMSDLWRRCLERLEGELSAEDLHTWLMPLQAREDANGLQLFAPNSYTLDTVRGRYLEQIEAMLLQLAGKPCPVRLEVGSSAVRPAPPAKVAAAPRVAMTAAAAFSHNLDPHYTFETFVEGKSNQLGKAAAMQVATNPGRAYNPLLLYGGTGLGKTHLMHAAGNLMRERNPDCKVLYLRSEQFVGSMIEALRAKSMDQFKQRFRSVDALLIDDIQFFAGKDTTQEEFFHTFNALFESKQQIILTCDRYPKEVDKLEPRLKSRLGWGLSVAIEPPDFETRAAILLSKAHEKGVAVDEHVAMLLAKRIRSNVRDLEGALNTLAARANFYGKPITTDFAEETLRDLLATHAQAVTIPNIQKITAEYFNVRLQDLLSKRRVRSLARPRQIAMTLSKELTEHSLPEIGEAFGGRDHTTVMHACKTIRKFIETDARMRQDWEQLIRTLTG</sequence>
<keyword evidence="4 8" id="KW-0547">Nucleotide-binding</keyword>
<evidence type="ECO:0000313" key="15">
    <source>
        <dbReference type="Proteomes" id="UP000011859"/>
    </source>
</evidence>
<feature type="region of interest" description="Domain I, interacts with DnaA modulators" evidence="8">
    <location>
        <begin position="1"/>
        <end position="133"/>
    </location>
</feature>
<keyword evidence="3 8" id="KW-0235">DNA replication</keyword>
<evidence type="ECO:0000256" key="3">
    <source>
        <dbReference type="ARBA" id="ARBA00022705"/>
    </source>
</evidence>
<comment type="similarity">
    <text evidence="1 8 11">Belongs to the DnaA family.</text>
</comment>
<evidence type="ECO:0000259" key="13">
    <source>
        <dbReference type="SMART" id="SM00760"/>
    </source>
</evidence>
<dbReference type="Gene3D" id="3.30.300.180">
    <property type="match status" value="1"/>
</dbReference>
<dbReference type="GO" id="GO:0005524">
    <property type="term" value="F:ATP binding"/>
    <property type="evidence" value="ECO:0007669"/>
    <property type="project" value="UniProtKB-UniRule"/>
</dbReference>
<feature type="binding site" evidence="8">
    <location>
        <position position="192"/>
    </location>
    <ligand>
        <name>ATP</name>
        <dbReference type="ChEBI" id="CHEBI:30616"/>
    </ligand>
</feature>
<feature type="binding site" evidence="8">
    <location>
        <position position="194"/>
    </location>
    <ligand>
        <name>ATP</name>
        <dbReference type="ChEBI" id="CHEBI:30616"/>
    </ligand>
</feature>
<comment type="subcellular location">
    <subcellularLocation>
        <location evidence="8">Cytoplasm</location>
    </subcellularLocation>
</comment>
<keyword evidence="2 8" id="KW-0963">Cytoplasm</keyword>
<dbReference type="SUPFAM" id="SSF52540">
    <property type="entry name" value="P-loop containing nucleoside triphosphate hydrolases"/>
    <property type="match status" value="1"/>
</dbReference>
<gene>
    <name evidence="8" type="primary">dnaA</name>
    <name evidence="14" type="ORF">R2APBS1_0001</name>
</gene>
<dbReference type="FunFam" id="1.10.8.60:FF:000003">
    <property type="entry name" value="Chromosomal replication initiator protein DnaA"/>
    <property type="match status" value="1"/>
</dbReference>
<keyword evidence="7 8" id="KW-0238">DNA-binding</keyword>